<organism evidence="5 6">
    <name type="scientific">Pseudomarimonas salicorniae</name>
    <dbReference type="NCBI Taxonomy" id="2933270"/>
    <lineage>
        <taxon>Bacteria</taxon>
        <taxon>Pseudomonadati</taxon>
        <taxon>Pseudomonadota</taxon>
        <taxon>Gammaproteobacteria</taxon>
        <taxon>Lysobacterales</taxon>
        <taxon>Lysobacteraceae</taxon>
        <taxon>Pseudomarimonas</taxon>
    </lineage>
</organism>
<feature type="signal peptide" evidence="2">
    <location>
        <begin position="1"/>
        <end position="21"/>
    </location>
</feature>
<comment type="similarity">
    <text evidence="1">Belongs to the peptidase S8 family.</text>
</comment>
<evidence type="ECO:0000259" key="3">
    <source>
        <dbReference type="Pfam" id="PF00082"/>
    </source>
</evidence>
<evidence type="ECO:0000259" key="4">
    <source>
        <dbReference type="Pfam" id="PF00656"/>
    </source>
</evidence>
<dbReference type="SUPFAM" id="SSF52743">
    <property type="entry name" value="Subtilisin-like"/>
    <property type="match status" value="1"/>
</dbReference>
<evidence type="ECO:0000313" key="5">
    <source>
        <dbReference type="EMBL" id="MCK7593027.1"/>
    </source>
</evidence>
<comment type="caution">
    <text evidence="1">Lacks conserved residue(s) required for the propagation of feature annotation.</text>
</comment>
<dbReference type="PROSITE" id="PS51892">
    <property type="entry name" value="SUBTILASE"/>
    <property type="match status" value="1"/>
</dbReference>
<dbReference type="InterPro" id="IPR036852">
    <property type="entry name" value="Peptidase_S8/S53_dom_sf"/>
</dbReference>
<dbReference type="InterPro" id="IPR000209">
    <property type="entry name" value="Peptidase_S8/S53_dom"/>
</dbReference>
<accession>A0ABT0GF98</accession>
<dbReference type="PANTHER" id="PTHR48104">
    <property type="entry name" value="METACASPASE-4"/>
    <property type="match status" value="1"/>
</dbReference>
<keyword evidence="2" id="KW-0732">Signal</keyword>
<dbReference type="Proteomes" id="UP001431449">
    <property type="component" value="Unassembled WGS sequence"/>
</dbReference>
<gene>
    <name evidence="5" type="ORF">M0G41_05000</name>
</gene>
<dbReference type="Pfam" id="PF00082">
    <property type="entry name" value="Peptidase_S8"/>
    <property type="match status" value="1"/>
</dbReference>
<keyword evidence="6" id="KW-1185">Reference proteome</keyword>
<dbReference type="SUPFAM" id="SSF52129">
    <property type="entry name" value="Caspase-like"/>
    <property type="match status" value="1"/>
</dbReference>
<dbReference type="EMBL" id="JALNMH010000003">
    <property type="protein sequence ID" value="MCK7593027.1"/>
    <property type="molecule type" value="Genomic_DNA"/>
</dbReference>
<dbReference type="InterPro" id="IPR050452">
    <property type="entry name" value="Metacaspase"/>
</dbReference>
<dbReference type="InterPro" id="IPR011600">
    <property type="entry name" value="Pept_C14_caspase"/>
</dbReference>
<name>A0ABT0GF98_9GAMM</name>
<feature type="chain" id="PRO_5047489535" evidence="2">
    <location>
        <begin position="22"/>
        <end position="1205"/>
    </location>
</feature>
<dbReference type="Gene3D" id="3.40.50.200">
    <property type="entry name" value="Peptidase S8/S53 domain"/>
    <property type="match status" value="1"/>
</dbReference>
<dbReference type="PANTHER" id="PTHR48104:SF30">
    <property type="entry name" value="METACASPASE-1"/>
    <property type="match status" value="1"/>
</dbReference>
<evidence type="ECO:0000256" key="2">
    <source>
        <dbReference type="SAM" id="SignalP"/>
    </source>
</evidence>
<comment type="caution">
    <text evidence="5">The sequence shown here is derived from an EMBL/GenBank/DDBJ whole genome shotgun (WGS) entry which is preliminary data.</text>
</comment>
<evidence type="ECO:0000313" key="6">
    <source>
        <dbReference type="Proteomes" id="UP001431449"/>
    </source>
</evidence>
<feature type="domain" description="Peptidase S8/S53" evidence="3">
    <location>
        <begin position="801"/>
        <end position="1063"/>
    </location>
</feature>
<dbReference type="RefSeq" id="WP_248205937.1">
    <property type="nucleotide sequence ID" value="NZ_JALNMH010000003.1"/>
</dbReference>
<evidence type="ECO:0000256" key="1">
    <source>
        <dbReference type="PROSITE-ProRule" id="PRU01240"/>
    </source>
</evidence>
<protein>
    <submittedName>
        <fullName evidence="5">Caspase family protein</fullName>
    </submittedName>
</protein>
<feature type="domain" description="Peptidase C14 caspase" evidence="4">
    <location>
        <begin position="41"/>
        <end position="283"/>
    </location>
</feature>
<reference evidence="5" key="1">
    <citation type="submission" date="2022-04" db="EMBL/GenBank/DDBJ databases">
        <title>Lysobacter sp. CAU 1642 isolated from sea sand.</title>
        <authorList>
            <person name="Kim W."/>
        </authorList>
    </citation>
    <scope>NUCLEOTIDE SEQUENCE</scope>
    <source>
        <strain evidence="5">CAU 1642</strain>
    </source>
</reference>
<dbReference type="Pfam" id="PF00656">
    <property type="entry name" value="Peptidase_C14"/>
    <property type="match status" value="1"/>
</dbReference>
<dbReference type="InterPro" id="IPR029030">
    <property type="entry name" value="Caspase-like_dom_sf"/>
</dbReference>
<dbReference type="Gene3D" id="3.40.50.1460">
    <property type="match status" value="1"/>
</dbReference>
<proteinExistence type="inferred from homology"/>
<sequence length="1205" mass="127351">MKRSIVLVLTFLALAMPGCHSEAQPPDPGTQPAPPAETTPTRRALLIGVGNYADDGISDLNGPSNDVAIMASLFGNETFGFTDIVRLVDEEATRAGILAALDALAERSREGDVVAVYYSGHGSVVRDQDGDETDGLDETLVPHDASLDGAGDIRDDELGQRLAAISARTPLLTFISDSCHSGTNTRFSSVATRRFVDRGLEPIAQTDASALSDRLPEIATIAGAQPDEYAYETVFENGETYGALTHALVSVLSSQTLSNYRSLEDQVSARVSARFPRQHPRFEGGGLERAVFGVTVVPTAPYVLAEPKGEREVVLQGGAPSGLLAGTRVEIFPPGTNDFTAARAVAEATVTDVVGARATARLSAPAEIAPHSRARLIAGAFGAEATRVQIEASLPDELAAAVREEVAKLPSLALVDCSANLRVVAKGGFLGIVGEDGSLLTRTVAVDEPDAAARLAGQLHDWARWRSIAAFSNPASRLPVRLHIGRSATVGESPAPDSVAAGENVFLHIENLSPKAVWFVLLDLSSDGSIAVAYPPDGRAEKLPAQSRTPAIPAVFSVPPGRAHVDDTLMVIAATEEFPGWVFEQQAIRSAKSRLGSDCAQPPCVSSDLARLIAEHATALPRAMQTRPLSEWSTARTQVRVLAARPLLEQPRIALHFAEPTEAETLRARVIGRPALCVVPGQPSCAEVEALDASGTVFAVAADRLSARGPVGTDSKSVGQAFSDAYAAGAELGAVYAEPLLTVAVPDEDPDLVGARSSGGGDDPIAKDDDLWNHRYTQVPAAWALRRESGAEAGQEAAGVLIGHPDTGYTLHPESWLDAAARTGPLDLDHDWNYMSGEGDAFDPRTEGFLHNPGHGTAASSVIISPPGCSSELENRDRCVTGVAQGARLVPLRVHESVVVFNSERLVKALNDIAEGRRGDIRMVSLAMGGPPSRALHKAVRALEKKGIPLLAAAGNQVKTVVWPARFDETIAVTAVNPSCALWRGASLGSAVDIAAPGEAVWRATFDKDDFVIEMGKGTTFATGTTAGVAALWLAHHRGPALDALVASGQLTAELRRALAETAWRPDQTIPEGVQCPDTRVWRPRAYGAGIVNARALLERPLSNGAARAAPTPRGTLPLFASLYPEGTASDRIEADYRSLFETPTGAERYETEILYHYTTDEDVRDSLDQLVAATRSSGAAPAAGRALARLDLSRELRAALRRAP</sequence>